<feature type="transmembrane region" description="Helical" evidence="1">
    <location>
        <begin position="200"/>
        <end position="219"/>
    </location>
</feature>
<reference evidence="2" key="1">
    <citation type="submission" date="2008-06" db="EMBL/GenBank/DDBJ databases">
        <title>Complete sequence of Chlorobaculum parvum NCIB 8327.</title>
        <authorList>
            <consortium name="US DOE Joint Genome Institute"/>
            <person name="Lucas S."/>
            <person name="Copeland A."/>
            <person name="Lapidus A."/>
            <person name="Glavina del Rio T."/>
            <person name="Dalin E."/>
            <person name="Tice H."/>
            <person name="Bruce D."/>
            <person name="Goodwin L."/>
            <person name="Pitluck S."/>
            <person name="Schmutz J."/>
            <person name="Larimer F."/>
            <person name="Land M."/>
            <person name="Hauser L."/>
            <person name="Kyrpides N."/>
            <person name="Mikhailova N."/>
            <person name="Zhao F."/>
            <person name="Li T."/>
            <person name="Liu Z."/>
            <person name="Overmann J."/>
            <person name="Bryant D.A."/>
            <person name="Richardson P."/>
        </authorList>
    </citation>
    <scope>NUCLEOTIDE SEQUENCE [LARGE SCALE GENOMIC DNA]</scope>
    <source>
        <strain evidence="2">NCIB 8327</strain>
    </source>
</reference>
<keyword evidence="3" id="KW-1185">Reference proteome</keyword>
<organism evidence="2 3">
    <name type="scientific">Chlorobaculum parvum (strain DSM 263 / NCIMB 8327)</name>
    <name type="common">Chlorobium vibrioforme subsp. thiosulfatophilum</name>
    <dbReference type="NCBI Taxonomy" id="517417"/>
    <lineage>
        <taxon>Bacteria</taxon>
        <taxon>Pseudomonadati</taxon>
        <taxon>Chlorobiota</taxon>
        <taxon>Chlorobiia</taxon>
        <taxon>Chlorobiales</taxon>
        <taxon>Chlorobiaceae</taxon>
        <taxon>Chlorobaculum</taxon>
    </lineage>
</organism>
<evidence type="ECO:0000256" key="1">
    <source>
        <dbReference type="SAM" id="Phobius"/>
    </source>
</evidence>
<dbReference type="Proteomes" id="UP000008811">
    <property type="component" value="Chromosome"/>
</dbReference>
<evidence type="ECO:0000313" key="2">
    <source>
        <dbReference type="EMBL" id="ACF11842.1"/>
    </source>
</evidence>
<sequence>MDKSDMPTDRQIKYAQDLGVRNPQGIRRSELSELIDEALFRKYPPSDRNLKAASDFGIEVPKYITKRALFDLIWNTLENEKRDEDLASWYAYRICRSFVKGAVDHPEANSVISAKIKEIGKALAADPRILTSIKRHSGQDVIWFGQWTSPNGALLEGASKRTKAYKTASALIEKHLELFDPNIRHPDAGFNSKDFQGGGCFSVMFVLLLLVTFLVFMFVV</sequence>
<dbReference type="AlphaFoldDB" id="B3QPI9"/>
<dbReference type="RefSeq" id="WP_012502675.1">
    <property type="nucleotide sequence ID" value="NC_011027.1"/>
</dbReference>
<keyword evidence="1" id="KW-0812">Transmembrane</keyword>
<proteinExistence type="predicted"/>
<dbReference type="HOGENOM" id="CLU_1254103_0_0_10"/>
<gene>
    <name evidence="2" type="ordered locus">Cpar_1443</name>
</gene>
<name>B3QPI9_CHLP8</name>
<keyword evidence="1" id="KW-1133">Transmembrane helix</keyword>
<keyword evidence="1" id="KW-0472">Membrane</keyword>
<evidence type="ECO:0000313" key="3">
    <source>
        <dbReference type="Proteomes" id="UP000008811"/>
    </source>
</evidence>
<dbReference type="OrthoDB" id="1956825at2"/>
<dbReference type="KEGG" id="cpc:Cpar_1443"/>
<dbReference type="EMBL" id="CP001099">
    <property type="protein sequence ID" value="ACF11842.1"/>
    <property type="molecule type" value="Genomic_DNA"/>
</dbReference>
<protein>
    <submittedName>
        <fullName evidence="2">Uncharacterized protein</fullName>
    </submittedName>
</protein>
<accession>B3QPI9</accession>